<dbReference type="EC" id="7.4.2.8" evidence="12"/>
<dbReference type="GO" id="GO:0006605">
    <property type="term" value="P:protein targeting"/>
    <property type="evidence" value="ECO:0007669"/>
    <property type="project" value="UniProtKB-UniRule"/>
</dbReference>
<evidence type="ECO:0000256" key="7">
    <source>
        <dbReference type="ARBA" id="ARBA00022840"/>
    </source>
</evidence>
<keyword evidence="3 12" id="KW-0813">Transport</keyword>
<dbReference type="GO" id="GO:0017038">
    <property type="term" value="P:protein import"/>
    <property type="evidence" value="ECO:0007669"/>
    <property type="project" value="InterPro"/>
</dbReference>
<dbReference type="PRINTS" id="PR00906">
    <property type="entry name" value="SECA"/>
</dbReference>
<dbReference type="PROSITE" id="PS51194">
    <property type="entry name" value="HELICASE_CTER"/>
    <property type="match status" value="1"/>
</dbReference>
<keyword evidence="10 12" id="KW-0811">Translocation</keyword>
<dbReference type="InterPro" id="IPR027417">
    <property type="entry name" value="P-loop_NTPase"/>
</dbReference>
<name>A0A135YZR4_9FIRM</name>
<evidence type="ECO:0000256" key="5">
    <source>
        <dbReference type="ARBA" id="ARBA00022490"/>
    </source>
</evidence>
<dbReference type="SUPFAM" id="SSF81767">
    <property type="entry name" value="Pre-protein crosslinking domain of SecA"/>
    <property type="match status" value="1"/>
</dbReference>
<dbReference type="HAMAP" id="MF_01382">
    <property type="entry name" value="SecA"/>
    <property type="match status" value="1"/>
</dbReference>
<dbReference type="SMART" id="SM00958">
    <property type="entry name" value="SecA_PP_bind"/>
    <property type="match status" value="1"/>
</dbReference>
<evidence type="ECO:0000256" key="3">
    <source>
        <dbReference type="ARBA" id="ARBA00022448"/>
    </source>
</evidence>
<dbReference type="PATRIC" id="fig|1261.5.peg.41"/>
<feature type="binding site" evidence="12">
    <location>
        <begin position="121"/>
        <end position="125"/>
    </location>
    <ligand>
        <name>ATP</name>
        <dbReference type="ChEBI" id="CHEBI:30616"/>
    </ligand>
</feature>
<evidence type="ECO:0000259" key="15">
    <source>
        <dbReference type="PROSITE" id="PS51192"/>
    </source>
</evidence>
<dbReference type="PROSITE" id="PS51196">
    <property type="entry name" value="SECA_MOTOR_DEAD"/>
    <property type="match status" value="1"/>
</dbReference>
<dbReference type="SUPFAM" id="SSF52540">
    <property type="entry name" value="P-loop containing nucleoside triphosphate hydrolases"/>
    <property type="match status" value="2"/>
</dbReference>
<keyword evidence="6 12" id="KW-0547">Nucleotide-binding</keyword>
<dbReference type="CDD" id="cd17928">
    <property type="entry name" value="DEXDc_SecA"/>
    <property type="match status" value="1"/>
</dbReference>
<comment type="caution">
    <text evidence="18">The sequence shown here is derived from an EMBL/GenBank/DDBJ whole genome shotgun (WGS) entry which is preliminary data.</text>
</comment>
<evidence type="ECO:0000256" key="12">
    <source>
        <dbReference type="HAMAP-Rule" id="MF_01382"/>
    </source>
</evidence>
<dbReference type="GO" id="GO:0005886">
    <property type="term" value="C:plasma membrane"/>
    <property type="evidence" value="ECO:0007669"/>
    <property type="project" value="UniProtKB-SubCell"/>
</dbReference>
<comment type="catalytic activity">
    <reaction evidence="12">
        <text>ATP + H2O + cellular proteinSide 1 = ADP + phosphate + cellular proteinSide 2.</text>
        <dbReference type="EC" id="7.4.2.8"/>
    </reaction>
</comment>
<evidence type="ECO:0000256" key="4">
    <source>
        <dbReference type="ARBA" id="ARBA00022475"/>
    </source>
</evidence>
<comment type="subcellular location">
    <subcellularLocation>
        <location evidence="12">Cell membrane</location>
        <topology evidence="12">Peripheral membrane protein</topology>
        <orientation evidence="12">Cytoplasmic side</orientation>
    </subcellularLocation>
    <subcellularLocation>
        <location evidence="12">Cytoplasm</location>
    </subcellularLocation>
    <subcellularLocation>
        <location evidence="1">Membrane</location>
        <topology evidence="1">Peripheral membrane protein</topology>
    </subcellularLocation>
    <text evidence="12">Distribution is 50-50.</text>
</comment>
<dbReference type="GO" id="GO:0005524">
    <property type="term" value="F:ATP binding"/>
    <property type="evidence" value="ECO:0007669"/>
    <property type="project" value="UniProtKB-UniRule"/>
</dbReference>
<dbReference type="InterPro" id="IPR014018">
    <property type="entry name" value="SecA_motor_DEAD"/>
</dbReference>
<dbReference type="Pfam" id="PF21090">
    <property type="entry name" value="P-loop_SecA"/>
    <property type="match status" value="1"/>
</dbReference>
<comment type="function">
    <text evidence="12">Part of the Sec protein translocase complex. Interacts with the SecYEG preprotein conducting channel. Has a central role in coupling the hydrolysis of ATP to the transfer of proteins into and across the cell membrane, serving as an ATP-driven molecular motor driving the stepwise translocation of polypeptide chains across the membrane.</text>
</comment>
<dbReference type="PROSITE" id="PS51192">
    <property type="entry name" value="HELICASE_ATP_BIND_1"/>
    <property type="match status" value="1"/>
</dbReference>
<dbReference type="Gene3D" id="1.10.3060.10">
    <property type="entry name" value="Helical scaffold and wing domains of SecA"/>
    <property type="match status" value="1"/>
</dbReference>
<dbReference type="InterPro" id="IPR036670">
    <property type="entry name" value="SecA_X-link_sf"/>
</dbReference>
<accession>A0A135YZR4</accession>
<evidence type="ECO:0000256" key="13">
    <source>
        <dbReference type="RuleBase" id="RU003874"/>
    </source>
</evidence>
<comment type="similarity">
    <text evidence="2 12 13">Belongs to the SecA family.</text>
</comment>
<dbReference type="eggNOG" id="COG0653">
    <property type="taxonomic scope" value="Bacteria"/>
</dbReference>
<dbReference type="InterPro" id="IPR020937">
    <property type="entry name" value="SecA_CS"/>
</dbReference>
<keyword evidence="5 12" id="KW-0963">Cytoplasm</keyword>
<reference evidence="18 19" key="1">
    <citation type="submission" date="2016-02" db="EMBL/GenBank/DDBJ databases">
        <authorList>
            <person name="Wen L."/>
            <person name="He K."/>
            <person name="Yang H."/>
        </authorList>
    </citation>
    <scope>NUCLEOTIDE SEQUENCE [LARGE SCALE GENOMIC DNA]</scope>
    <source>
        <strain evidence="18 19">MJR8628A</strain>
    </source>
</reference>
<dbReference type="GO" id="GO:0065002">
    <property type="term" value="P:intracellular protein transmembrane transport"/>
    <property type="evidence" value="ECO:0007669"/>
    <property type="project" value="UniProtKB-UniRule"/>
</dbReference>
<dbReference type="GO" id="GO:0008564">
    <property type="term" value="F:protein-exporting ATPase activity"/>
    <property type="evidence" value="ECO:0007669"/>
    <property type="project" value="UniProtKB-EC"/>
</dbReference>
<evidence type="ECO:0000256" key="9">
    <source>
        <dbReference type="ARBA" id="ARBA00022967"/>
    </source>
</evidence>
<feature type="domain" description="Helicase ATP-binding" evidence="15">
    <location>
        <begin position="105"/>
        <end position="243"/>
    </location>
</feature>
<evidence type="ECO:0000256" key="11">
    <source>
        <dbReference type="ARBA" id="ARBA00023136"/>
    </source>
</evidence>
<dbReference type="InterPro" id="IPR044722">
    <property type="entry name" value="SecA_SF2_C"/>
</dbReference>
<dbReference type="InterPro" id="IPR011115">
    <property type="entry name" value="SecA_DEAD"/>
</dbReference>
<dbReference type="CDD" id="cd18803">
    <property type="entry name" value="SF2_C_secA"/>
    <property type="match status" value="1"/>
</dbReference>
<proteinExistence type="inferred from homology"/>
<dbReference type="GO" id="GO:0031522">
    <property type="term" value="C:cell envelope Sec protein transport complex"/>
    <property type="evidence" value="ECO:0007669"/>
    <property type="project" value="TreeGrafter"/>
</dbReference>
<dbReference type="NCBIfam" id="NF009538">
    <property type="entry name" value="PRK12904.1"/>
    <property type="match status" value="1"/>
</dbReference>
<dbReference type="Pfam" id="PF01043">
    <property type="entry name" value="SecA_PP_bind"/>
    <property type="match status" value="1"/>
</dbReference>
<feature type="domain" description="Helicase C-terminal" evidence="16">
    <location>
        <begin position="419"/>
        <end position="610"/>
    </location>
</feature>
<feature type="coiled-coil region" evidence="14">
    <location>
        <begin position="27"/>
        <end position="57"/>
    </location>
</feature>
<keyword evidence="11 12" id="KW-0472">Membrane</keyword>
<dbReference type="InterPro" id="IPR011116">
    <property type="entry name" value="SecA_Wing/Scaffold"/>
</dbReference>
<dbReference type="PANTHER" id="PTHR30612">
    <property type="entry name" value="SECA INNER MEMBRANE COMPONENT OF SEC PROTEIN SECRETION SYSTEM"/>
    <property type="match status" value="1"/>
</dbReference>
<dbReference type="Pfam" id="PF07517">
    <property type="entry name" value="SecA_DEAD"/>
    <property type="match status" value="1"/>
</dbReference>
<dbReference type="PROSITE" id="PS01312">
    <property type="entry name" value="SECA"/>
    <property type="match status" value="1"/>
</dbReference>
<dbReference type="STRING" id="1261.HMPREF3195_00040"/>
<dbReference type="InterPro" id="IPR014001">
    <property type="entry name" value="Helicase_ATP-bd"/>
</dbReference>
<evidence type="ECO:0000256" key="8">
    <source>
        <dbReference type="ARBA" id="ARBA00022927"/>
    </source>
</evidence>
<keyword evidence="8 12" id="KW-0653">Protein transport</keyword>
<dbReference type="InterPro" id="IPR001650">
    <property type="entry name" value="Helicase_C-like"/>
</dbReference>
<feature type="binding site" evidence="12">
    <location>
        <position position="509"/>
    </location>
    <ligand>
        <name>ATP</name>
        <dbReference type="ChEBI" id="CHEBI:30616"/>
    </ligand>
</feature>
<keyword evidence="7 12" id="KW-0067">ATP-binding</keyword>
<dbReference type="GO" id="GO:0043952">
    <property type="term" value="P:protein transport by the Sec complex"/>
    <property type="evidence" value="ECO:0007669"/>
    <property type="project" value="TreeGrafter"/>
</dbReference>
<dbReference type="AlphaFoldDB" id="A0A135YZR4"/>
<dbReference type="Gene3D" id="3.40.50.300">
    <property type="entry name" value="P-loop containing nucleotide triphosphate hydrolases"/>
    <property type="match status" value="3"/>
</dbReference>
<evidence type="ECO:0000256" key="10">
    <source>
        <dbReference type="ARBA" id="ARBA00023010"/>
    </source>
</evidence>
<feature type="domain" description="SecA family profile" evidence="17">
    <location>
        <begin position="19"/>
        <end position="594"/>
    </location>
</feature>
<dbReference type="Gene3D" id="3.90.1440.10">
    <property type="entry name" value="SecA, preprotein cross-linking domain"/>
    <property type="match status" value="1"/>
</dbReference>
<dbReference type="NCBIfam" id="NF006630">
    <property type="entry name" value="PRK09200.1"/>
    <property type="match status" value="1"/>
</dbReference>
<evidence type="ECO:0000259" key="16">
    <source>
        <dbReference type="PROSITE" id="PS51194"/>
    </source>
</evidence>
<evidence type="ECO:0000256" key="14">
    <source>
        <dbReference type="SAM" id="Coils"/>
    </source>
</evidence>
<dbReference type="Pfam" id="PF07516">
    <property type="entry name" value="SecA_SW"/>
    <property type="match status" value="1"/>
</dbReference>
<dbReference type="GO" id="GO:0005829">
    <property type="term" value="C:cytosol"/>
    <property type="evidence" value="ECO:0007669"/>
    <property type="project" value="TreeGrafter"/>
</dbReference>
<evidence type="ECO:0000256" key="6">
    <source>
        <dbReference type="ARBA" id="ARBA00022741"/>
    </source>
</evidence>
<evidence type="ECO:0000259" key="17">
    <source>
        <dbReference type="PROSITE" id="PS51196"/>
    </source>
</evidence>
<dbReference type="PANTHER" id="PTHR30612:SF0">
    <property type="entry name" value="CHLOROPLAST PROTEIN-TRANSPORTING ATPASE"/>
    <property type="match status" value="1"/>
</dbReference>
<dbReference type="EMBL" id="LSQZ01000001">
    <property type="protein sequence ID" value="KXI14851.1"/>
    <property type="molecule type" value="Genomic_DNA"/>
</dbReference>
<evidence type="ECO:0000313" key="18">
    <source>
        <dbReference type="EMBL" id="KXI14851.1"/>
    </source>
</evidence>
<dbReference type="FunFam" id="3.40.50.300:FF:000429">
    <property type="entry name" value="Preprotein translocase subunit SecA"/>
    <property type="match status" value="1"/>
</dbReference>
<dbReference type="SMART" id="SM00957">
    <property type="entry name" value="SecA_DEAD"/>
    <property type="match status" value="1"/>
</dbReference>
<keyword evidence="9 12" id="KW-1278">Translocase</keyword>
<evidence type="ECO:0000256" key="1">
    <source>
        <dbReference type="ARBA" id="ARBA00004170"/>
    </source>
</evidence>
<keyword evidence="14" id="KW-0175">Coiled coil</keyword>
<protein>
    <recommendedName>
        <fullName evidence="12 13">Protein translocase subunit SecA</fullName>
        <ecNumber evidence="12">7.4.2.8</ecNumber>
    </recommendedName>
</protein>
<evidence type="ECO:0000313" key="19">
    <source>
        <dbReference type="Proteomes" id="UP000070326"/>
    </source>
</evidence>
<comment type="subunit">
    <text evidence="12">Monomer and homodimer. Part of the essential Sec protein translocation apparatus which comprises SecA, SecYEG and auxiliary proteins SecDF. Other proteins may also be involved.</text>
</comment>
<evidence type="ECO:0000256" key="2">
    <source>
        <dbReference type="ARBA" id="ARBA00007650"/>
    </source>
</evidence>
<feature type="binding site" evidence="12">
    <location>
        <position position="103"/>
    </location>
    <ligand>
        <name>ATP</name>
        <dbReference type="ChEBI" id="CHEBI:30616"/>
    </ligand>
</feature>
<dbReference type="NCBIfam" id="TIGR00963">
    <property type="entry name" value="secA"/>
    <property type="match status" value="1"/>
</dbReference>
<sequence length="803" mass="91777">MFCGIIKWLLTNESKGVTMSVIDSFLNRQDEIEIKKLNKIVDQIEALESEIQTLSDLDLSNKTKEFRDRLDKGETLDDLLVEAFAVAREATKRVLGMRQYRVQLIGGIVLHQGKIAEMKTGEGKTLVAVAPCYLNALSSKGVHVITVNDYLADRDADTVRPVFEFLGMTVGTIIAGQTPNIRQEKYRCDVSYGTNSEFGFDYLRDNMVKDLRQKVQRELNYCIIDEVDSILIDEARTPLIISGEGEAINELYYRADDFVRTLVEEDYDLDEKEHTVSFTESGFKKAEKFFGIRTITNVNNMFIYHHINQALAAHKLMHIDDDYVVKDDEVFIVDEFTGRIMDGRRFSDGLHQALEAKEKVTIQSDNKTMATVTYQNFFRMYDKMSGMTGTAKTEEDEFEQTYHMNVVQIPTNRPVIRGDLNDRVYTTEKEKFTAVVEEIAKIHEKGQPILVGTATVEKSEILSRMLKERGLDHEILNAKENKKEAEIVAKAGTLNSITIATNMAGRGTDIKLGNGDKEMEEKVRQLGGLYVLGTERHESRRIDNQLRGRSGRQGDPGTSRFFVSLEDEIIKLYGGAAIKKLGKKLKPDPHGAISSKALTRAIENAQKGIEGKNFEQRKDVLKYDNVIDKQRKVVYGERDNVLKGVDLKETILQMARIVIDENVAKYIDTKPRNYFKFYRTMYNQFMPEGTLLIPDANALTSKEFADTVYSIAERVLDMKAMLIGEQEVARQREEVLLEVVDNYWVDHIDLMDQMRQSVGLVSVAQKDPVKEYTMEAYHMFNELNRKIRLETLKFVFSFDNEED</sequence>
<dbReference type="InterPro" id="IPR011130">
    <property type="entry name" value="SecA_preprotein_X-link_dom"/>
</dbReference>
<dbReference type="InterPro" id="IPR036266">
    <property type="entry name" value="SecA_Wing/Scaffold_sf"/>
</dbReference>
<dbReference type="Proteomes" id="UP000070326">
    <property type="component" value="Unassembled WGS sequence"/>
</dbReference>
<keyword evidence="4 12" id="KW-1003">Cell membrane</keyword>
<gene>
    <name evidence="12" type="primary">secA</name>
    <name evidence="18" type="ORF">HMPREF3195_00040</name>
</gene>
<organism evidence="18 19">
    <name type="scientific">Peptostreptococcus anaerobius</name>
    <dbReference type="NCBI Taxonomy" id="1261"/>
    <lineage>
        <taxon>Bacteria</taxon>
        <taxon>Bacillati</taxon>
        <taxon>Bacillota</taxon>
        <taxon>Clostridia</taxon>
        <taxon>Peptostreptococcales</taxon>
        <taxon>Peptostreptococcaceae</taxon>
        <taxon>Peptostreptococcus</taxon>
    </lineage>
</organism>
<dbReference type="SUPFAM" id="SSF81886">
    <property type="entry name" value="Helical scaffold and wing domains of SecA"/>
    <property type="match status" value="1"/>
</dbReference>
<dbReference type="InterPro" id="IPR000185">
    <property type="entry name" value="SecA"/>
</dbReference>